<dbReference type="EMBL" id="LR881470">
    <property type="protein sequence ID" value="CAD5333069.1"/>
    <property type="molecule type" value="Genomic_DNA"/>
</dbReference>
<dbReference type="Proteomes" id="UP000516314">
    <property type="component" value="Chromosome 5"/>
</dbReference>
<reference evidence="2 3" key="1">
    <citation type="submission" date="2020-09" db="EMBL/GenBank/DDBJ databases">
        <authorList>
            <person name="Ashkenazy H."/>
        </authorList>
    </citation>
    <scope>NUCLEOTIDE SEQUENCE [LARGE SCALE GENOMIC DNA]</scope>
    <source>
        <strain evidence="3">cv. Cdm-0</strain>
    </source>
</reference>
<dbReference type="InterPro" id="IPR021109">
    <property type="entry name" value="Peptidase_aspartic_dom_sf"/>
</dbReference>
<evidence type="ECO:0000313" key="2">
    <source>
        <dbReference type="EMBL" id="CAD5333069.1"/>
    </source>
</evidence>
<gene>
    <name evidence="2" type="ORF">AT9943_LOCUS20445</name>
</gene>
<dbReference type="AlphaFoldDB" id="A0A7G2FBC3"/>
<proteinExistence type="predicted"/>
<protein>
    <submittedName>
        <fullName evidence="2">(thale cress) hypothetical protein</fullName>
    </submittedName>
</protein>
<name>A0A7G2FBC3_ARATH</name>
<organism evidence="2 3">
    <name type="scientific">Arabidopsis thaliana</name>
    <name type="common">Mouse-ear cress</name>
    <dbReference type="NCBI Taxonomy" id="3702"/>
    <lineage>
        <taxon>Eukaryota</taxon>
        <taxon>Viridiplantae</taxon>
        <taxon>Streptophyta</taxon>
        <taxon>Embryophyta</taxon>
        <taxon>Tracheophyta</taxon>
        <taxon>Spermatophyta</taxon>
        <taxon>Magnoliopsida</taxon>
        <taxon>eudicotyledons</taxon>
        <taxon>Gunneridae</taxon>
        <taxon>Pentapetalae</taxon>
        <taxon>rosids</taxon>
        <taxon>malvids</taxon>
        <taxon>Brassicales</taxon>
        <taxon>Brassicaceae</taxon>
        <taxon>Camelineae</taxon>
        <taxon>Arabidopsis</taxon>
    </lineage>
</organism>
<feature type="compositionally biased region" description="Pro residues" evidence="1">
    <location>
        <begin position="260"/>
        <end position="269"/>
    </location>
</feature>
<sequence length="288" mass="32117">MTHSSKKKKLTMLEAKDSIGTAFTTLTSTTTLEVTLISRIGTRMLRTLRIKTIRRAPFETRPTQAAPSDESKLEAMIQDFTNENRKANQVMDVRIGNIYGGLNGKFESLATQMKQLETQIVQNSESKCSIEDRIARFIPSNLNLVFGDASQKTPDGLVCDLLLVVGDCLVPTDFHVLEMEEEIDKPLILGRPFLATVGALIDHNRKKTIFTKVNKKVIYQTISKTVPNPVSPLPYHPVGPDINKEEKGSRVIRKRAPKLPSKPPNPPKFPKVKIIIPPELGKESGEHI</sequence>
<accession>A0A7G2FBC3</accession>
<evidence type="ECO:0000313" key="3">
    <source>
        <dbReference type="Proteomes" id="UP000516314"/>
    </source>
</evidence>
<evidence type="ECO:0000256" key="1">
    <source>
        <dbReference type="SAM" id="MobiDB-lite"/>
    </source>
</evidence>
<dbReference type="Gene3D" id="2.40.70.10">
    <property type="entry name" value="Acid Proteases"/>
    <property type="match status" value="1"/>
</dbReference>
<dbReference type="PANTHER" id="PTHR33067">
    <property type="entry name" value="RNA-DIRECTED DNA POLYMERASE-RELATED"/>
    <property type="match status" value="1"/>
</dbReference>
<feature type="region of interest" description="Disordered" evidence="1">
    <location>
        <begin position="233"/>
        <end position="288"/>
    </location>
</feature>
<dbReference type="PANTHER" id="PTHR33067:SF9">
    <property type="entry name" value="RNA-DIRECTED DNA POLYMERASE"/>
    <property type="match status" value="1"/>
</dbReference>